<sequence>EIIDEFPDAFIIMLTSTADMETVENCLAYGAANYIRKDTPIEEMKKIIKETWAIYKKRG</sequence>
<comment type="caution">
    <text evidence="2">The sequence shown here is derived from an EMBL/GenBank/DDBJ whole genome shotgun (WGS) entry which is preliminary data.</text>
</comment>
<accession>X0TVD4</accession>
<dbReference type="InterPro" id="IPR011006">
    <property type="entry name" value="CheY-like_superfamily"/>
</dbReference>
<name>X0TVD4_9ZZZZ</name>
<organism evidence="2">
    <name type="scientific">marine sediment metagenome</name>
    <dbReference type="NCBI Taxonomy" id="412755"/>
    <lineage>
        <taxon>unclassified sequences</taxon>
        <taxon>metagenomes</taxon>
        <taxon>ecological metagenomes</taxon>
    </lineage>
</organism>
<dbReference type="Gene3D" id="3.40.50.2300">
    <property type="match status" value="1"/>
</dbReference>
<proteinExistence type="predicted"/>
<dbReference type="EMBL" id="BARS01012881">
    <property type="protein sequence ID" value="GAF91156.1"/>
    <property type="molecule type" value="Genomic_DNA"/>
</dbReference>
<reference evidence="2" key="1">
    <citation type="journal article" date="2014" name="Front. Microbiol.">
        <title>High frequency of phylogenetically diverse reductive dehalogenase-homologous genes in deep subseafloor sedimentary metagenomes.</title>
        <authorList>
            <person name="Kawai M."/>
            <person name="Futagami T."/>
            <person name="Toyoda A."/>
            <person name="Takaki Y."/>
            <person name="Nishi S."/>
            <person name="Hori S."/>
            <person name="Arai W."/>
            <person name="Tsubouchi T."/>
            <person name="Morono Y."/>
            <person name="Uchiyama I."/>
            <person name="Ito T."/>
            <person name="Fujiyama A."/>
            <person name="Inagaki F."/>
            <person name="Takami H."/>
        </authorList>
    </citation>
    <scope>NUCLEOTIDE SEQUENCE</scope>
    <source>
        <strain evidence="2">Expedition CK06-06</strain>
    </source>
</reference>
<dbReference type="SUPFAM" id="SSF52172">
    <property type="entry name" value="CheY-like"/>
    <property type="match status" value="1"/>
</dbReference>
<dbReference type="GO" id="GO:0000160">
    <property type="term" value="P:phosphorelay signal transduction system"/>
    <property type="evidence" value="ECO:0007669"/>
    <property type="project" value="InterPro"/>
</dbReference>
<protein>
    <recommendedName>
        <fullName evidence="1">Response regulatory domain-containing protein</fullName>
    </recommendedName>
</protein>
<dbReference type="PROSITE" id="PS50110">
    <property type="entry name" value="RESPONSE_REGULATORY"/>
    <property type="match status" value="1"/>
</dbReference>
<gene>
    <name evidence="2" type="ORF">S01H1_22707</name>
</gene>
<dbReference type="InterPro" id="IPR001789">
    <property type="entry name" value="Sig_transdc_resp-reg_receiver"/>
</dbReference>
<feature type="domain" description="Response regulatory" evidence="1">
    <location>
        <begin position="1"/>
        <end position="52"/>
    </location>
</feature>
<feature type="non-terminal residue" evidence="2">
    <location>
        <position position="1"/>
    </location>
</feature>
<dbReference type="AlphaFoldDB" id="X0TVD4"/>
<evidence type="ECO:0000259" key="1">
    <source>
        <dbReference type="PROSITE" id="PS50110"/>
    </source>
</evidence>
<evidence type="ECO:0000313" key="2">
    <source>
        <dbReference type="EMBL" id="GAF91156.1"/>
    </source>
</evidence>